<dbReference type="PANTHER" id="PTHR11527">
    <property type="entry name" value="HEAT-SHOCK PROTEIN 20 FAMILY MEMBER"/>
    <property type="match status" value="1"/>
</dbReference>
<dbReference type="Pfam" id="PF00011">
    <property type="entry name" value="HSP20"/>
    <property type="match status" value="1"/>
</dbReference>
<proteinExistence type="inferred from homology"/>
<protein>
    <recommendedName>
        <fullName evidence="4">SHSP domain-containing protein</fullName>
    </recommendedName>
</protein>
<dbReference type="InterPro" id="IPR002068">
    <property type="entry name" value="A-crystallin/Hsp20_dom"/>
</dbReference>
<dbReference type="AlphaFoldDB" id="A0A978VIE0"/>
<evidence type="ECO:0000256" key="2">
    <source>
        <dbReference type="PROSITE-ProRule" id="PRU00285"/>
    </source>
</evidence>
<evidence type="ECO:0000256" key="3">
    <source>
        <dbReference type="RuleBase" id="RU003616"/>
    </source>
</evidence>
<dbReference type="Proteomes" id="UP000813462">
    <property type="component" value="Unassembled WGS sequence"/>
</dbReference>
<comment type="caution">
    <text evidence="5">The sequence shown here is derived from an EMBL/GenBank/DDBJ whole genome shotgun (WGS) entry which is preliminary data.</text>
</comment>
<dbReference type="InterPro" id="IPR031107">
    <property type="entry name" value="Small_HSP"/>
</dbReference>
<comment type="similarity">
    <text evidence="2 3">Belongs to the small heat shock protein (HSP20) family.</text>
</comment>
<sequence>MKHKNDNWHRVKRSSGKFLSRFRLPENAKLDQIYGAMENGFLTVTIPKEDVKKPNIKTIEISGPCDGRPRIPLGCSSATAHTQLE</sequence>
<accession>A0A978VIE0</accession>
<evidence type="ECO:0000313" key="5">
    <source>
        <dbReference type="EMBL" id="KAH7532859.1"/>
    </source>
</evidence>
<feature type="domain" description="SHSP" evidence="4">
    <location>
        <begin position="1"/>
        <end position="64"/>
    </location>
</feature>
<evidence type="ECO:0000256" key="1">
    <source>
        <dbReference type="ARBA" id="ARBA00023016"/>
    </source>
</evidence>
<evidence type="ECO:0000259" key="4">
    <source>
        <dbReference type="PROSITE" id="PS01031"/>
    </source>
</evidence>
<dbReference type="PROSITE" id="PS01031">
    <property type="entry name" value="SHSP"/>
    <property type="match status" value="1"/>
</dbReference>
<dbReference type="InterPro" id="IPR008978">
    <property type="entry name" value="HSP20-like_chaperone"/>
</dbReference>
<dbReference type="EMBL" id="JAEACU010000004">
    <property type="protein sequence ID" value="KAH7532859.1"/>
    <property type="molecule type" value="Genomic_DNA"/>
</dbReference>
<keyword evidence="1" id="KW-0346">Stress response</keyword>
<dbReference type="SUPFAM" id="SSF49764">
    <property type="entry name" value="HSP20-like chaperones"/>
    <property type="match status" value="1"/>
</dbReference>
<name>A0A978VIE0_ZIZJJ</name>
<gene>
    <name evidence="5" type="ORF">FEM48_Zijuj04G0067300</name>
</gene>
<dbReference type="Gene3D" id="2.60.40.790">
    <property type="match status" value="1"/>
</dbReference>
<organism evidence="5 6">
    <name type="scientific">Ziziphus jujuba var. spinosa</name>
    <dbReference type="NCBI Taxonomy" id="714518"/>
    <lineage>
        <taxon>Eukaryota</taxon>
        <taxon>Viridiplantae</taxon>
        <taxon>Streptophyta</taxon>
        <taxon>Embryophyta</taxon>
        <taxon>Tracheophyta</taxon>
        <taxon>Spermatophyta</taxon>
        <taxon>Magnoliopsida</taxon>
        <taxon>eudicotyledons</taxon>
        <taxon>Gunneridae</taxon>
        <taxon>Pentapetalae</taxon>
        <taxon>rosids</taxon>
        <taxon>fabids</taxon>
        <taxon>Rosales</taxon>
        <taxon>Rhamnaceae</taxon>
        <taxon>Paliureae</taxon>
        <taxon>Ziziphus</taxon>
    </lineage>
</organism>
<reference evidence="5" key="1">
    <citation type="journal article" date="2021" name="Front. Plant Sci.">
        <title>Chromosome-Scale Genome Assembly for Chinese Sour Jujube and Insights Into Its Genome Evolution and Domestication Signature.</title>
        <authorList>
            <person name="Shen L.-Y."/>
            <person name="Luo H."/>
            <person name="Wang X.-L."/>
            <person name="Wang X.-M."/>
            <person name="Qiu X.-J."/>
            <person name="Liu H."/>
            <person name="Zhou S.-S."/>
            <person name="Jia K.-H."/>
            <person name="Nie S."/>
            <person name="Bao Y.-T."/>
            <person name="Zhang R.-G."/>
            <person name="Yun Q.-Z."/>
            <person name="Chai Y.-H."/>
            <person name="Lu J.-Y."/>
            <person name="Li Y."/>
            <person name="Zhao S.-W."/>
            <person name="Mao J.-F."/>
            <person name="Jia S.-G."/>
            <person name="Mao Y.-M."/>
        </authorList>
    </citation>
    <scope>NUCLEOTIDE SEQUENCE</scope>
    <source>
        <strain evidence="5">AT0</strain>
        <tissue evidence="5">Leaf</tissue>
    </source>
</reference>
<evidence type="ECO:0000313" key="6">
    <source>
        <dbReference type="Proteomes" id="UP000813462"/>
    </source>
</evidence>